<dbReference type="STRING" id="314285.KT71_09002"/>
<dbReference type="GO" id="GO:0016747">
    <property type="term" value="F:acyltransferase activity, transferring groups other than amino-acyl groups"/>
    <property type="evidence" value="ECO:0007669"/>
    <property type="project" value="InterPro"/>
</dbReference>
<accession>A4A4N1</accession>
<evidence type="ECO:0000259" key="1">
    <source>
        <dbReference type="PROSITE" id="PS51186"/>
    </source>
</evidence>
<sequence length="142" mass="16116">MKFGELDPSERPKVNAFYQLTTYKRPVSESDRVFVAEDAGMIYGAVRIESIDGVQVLRGMYMHPDYLRQGIGRRLLKAIEPPLSETESFCIPRDNLFSFYGRAGFNVIDQNEAPSFLSKRLASYVEEGLPVAIMHRSQGEAY</sequence>
<evidence type="ECO:0000313" key="2">
    <source>
        <dbReference type="EMBL" id="EAQ98752.1"/>
    </source>
</evidence>
<dbReference type="Gene3D" id="3.40.630.30">
    <property type="match status" value="1"/>
</dbReference>
<reference evidence="2 3" key="1">
    <citation type="journal article" date="2007" name="Proc. Natl. Acad. Sci. U.S.A.">
        <title>Characterization of a marine gammaproteobacterium capable of aerobic anoxygenic photosynthesis.</title>
        <authorList>
            <person name="Fuchs B.M."/>
            <person name="Spring S."/>
            <person name="Teeling H."/>
            <person name="Quast C."/>
            <person name="Wulf J."/>
            <person name="Schattenhofer M."/>
            <person name="Yan S."/>
            <person name="Ferriera S."/>
            <person name="Johnson J."/>
            <person name="Glockner F.O."/>
            <person name="Amann R."/>
        </authorList>
    </citation>
    <scope>NUCLEOTIDE SEQUENCE [LARGE SCALE GENOMIC DNA]</scope>
    <source>
        <strain evidence="2">KT71</strain>
    </source>
</reference>
<name>A4A4N1_9GAMM</name>
<dbReference type="OrthoDB" id="9775804at2"/>
<dbReference type="CDD" id="cd04301">
    <property type="entry name" value="NAT_SF"/>
    <property type="match status" value="1"/>
</dbReference>
<dbReference type="PROSITE" id="PS51186">
    <property type="entry name" value="GNAT"/>
    <property type="match status" value="1"/>
</dbReference>
<reference evidence="2 3" key="2">
    <citation type="journal article" date="2009" name="PLoS ONE">
        <title>The photosynthetic apparatus and its regulation in the aerobic gammaproteobacterium Congregibacter litoralis gen. nov., sp. nov.</title>
        <authorList>
            <person name="Spring S."/>
            <person name="Lunsdorf H."/>
            <person name="Fuchs B.M."/>
            <person name="Tindall B.J."/>
        </authorList>
    </citation>
    <scope>NUCLEOTIDE SEQUENCE [LARGE SCALE GENOMIC DNA]</scope>
    <source>
        <strain evidence="2">KT71</strain>
    </source>
</reference>
<feature type="domain" description="N-acetyltransferase" evidence="1">
    <location>
        <begin position="1"/>
        <end position="122"/>
    </location>
</feature>
<proteinExistence type="predicted"/>
<dbReference type="Proteomes" id="UP000019205">
    <property type="component" value="Chromosome"/>
</dbReference>
<dbReference type="SUPFAM" id="SSF55729">
    <property type="entry name" value="Acyl-CoA N-acyltransferases (Nat)"/>
    <property type="match status" value="1"/>
</dbReference>
<dbReference type="InterPro" id="IPR000182">
    <property type="entry name" value="GNAT_dom"/>
</dbReference>
<dbReference type="eggNOG" id="COG0456">
    <property type="taxonomic scope" value="Bacteria"/>
</dbReference>
<dbReference type="RefSeq" id="WP_008294230.1">
    <property type="nucleotide sequence ID" value="NZ_CM002299.1"/>
</dbReference>
<organism evidence="2 3">
    <name type="scientific">Congregibacter litoralis KT71</name>
    <dbReference type="NCBI Taxonomy" id="314285"/>
    <lineage>
        <taxon>Bacteria</taxon>
        <taxon>Pseudomonadati</taxon>
        <taxon>Pseudomonadota</taxon>
        <taxon>Gammaproteobacteria</taxon>
        <taxon>Cellvibrionales</taxon>
        <taxon>Halieaceae</taxon>
        <taxon>Congregibacter</taxon>
    </lineage>
</organism>
<comment type="caution">
    <text evidence="2">The sequence shown here is derived from an EMBL/GenBank/DDBJ whole genome shotgun (WGS) entry which is preliminary data.</text>
</comment>
<dbReference type="Pfam" id="PF13508">
    <property type="entry name" value="Acetyltransf_7"/>
    <property type="match status" value="1"/>
</dbReference>
<protein>
    <submittedName>
        <fullName evidence="2">N-acetylglutamate synthase</fullName>
    </submittedName>
</protein>
<dbReference type="EMBL" id="AAOA02000003">
    <property type="protein sequence ID" value="EAQ98752.1"/>
    <property type="molecule type" value="Genomic_DNA"/>
</dbReference>
<evidence type="ECO:0000313" key="3">
    <source>
        <dbReference type="Proteomes" id="UP000019205"/>
    </source>
</evidence>
<keyword evidence="3" id="KW-1185">Reference proteome</keyword>
<dbReference type="InterPro" id="IPR016181">
    <property type="entry name" value="Acyl_CoA_acyltransferase"/>
</dbReference>
<dbReference type="HOGENOM" id="CLU_1812485_0_0_6"/>
<dbReference type="AlphaFoldDB" id="A4A4N1"/>
<gene>
    <name evidence="2" type="ORF">KT71_09002</name>
</gene>